<dbReference type="Gene3D" id="3.40.50.1820">
    <property type="entry name" value="alpha/beta hydrolase"/>
    <property type="match status" value="1"/>
</dbReference>
<feature type="signal peptide" evidence="1">
    <location>
        <begin position="1"/>
        <end position="17"/>
    </location>
</feature>
<proteinExistence type="predicted"/>
<evidence type="ECO:0000313" key="4">
    <source>
        <dbReference type="EMBL" id="QNM82561.1"/>
    </source>
</evidence>
<dbReference type="RefSeq" id="WP_187479516.1">
    <property type="nucleotide sequence ID" value="NZ_CP060697.1"/>
</dbReference>
<dbReference type="SUPFAM" id="SSF53474">
    <property type="entry name" value="alpha/beta-Hydrolases"/>
    <property type="match status" value="1"/>
</dbReference>
<dbReference type="Pfam" id="PF00561">
    <property type="entry name" value="Abhydrolase_1"/>
    <property type="match status" value="1"/>
</dbReference>
<keyword evidence="4" id="KW-0378">Hydrolase</keyword>
<organism evidence="4 5">
    <name type="scientific">Sphingomonas sabuli</name>
    <dbReference type="NCBI Taxonomy" id="2764186"/>
    <lineage>
        <taxon>Bacteria</taxon>
        <taxon>Pseudomonadati</taxon>
        <taxon>Pseudomonadota</taxon>
        <taxon>Alphaproteobacteria</taxon>
        <taxon>Sphingomonadales</taxon>
        <taxon>Sphingomonadaceae</taxon>
        <taxon>Sphingomonas</taxon>
    </lineage>
</organism>
<dbReference type="GO" id="GO:0016020">
    <property type="term" value="C:membrane"/>
    <property type="evidence" value="ECO:0007669"/>
    <property type="project" value="TreeGrafter"/>
</dbReference>
<keyword evidence="5" id="KW-1185">Reference proteome</keyword>
<dbReference type="EMBL" id="CP060697">
    <property type="protein sequence ID" value="QNM82561.1"/>
    <property type="molecule type" value="Genomic_DNA"/>
</dbReference>
<feature type="chain" id="PRO_5028947164" evidence="1">
    <location>
        <begin position="18"/>
        <end position="491"/>
    </location>
</feature>
<feature type="domain" description="AB hydrolase-1" evidence="2">
    <location>
        <begin position="85"/>
        <end position="235"/>
    </location>
</feature>
<dbReference type="Pfam" id="PF08386">
    <property type="entry name" value="Abhydrolase_4"/>
    <property type="match status" value="1"/>
</dbReference>
<dbReference type="AlphaFoldDB" id="A0A7G9L1R2"/>
<dbReference type="InterPro" id="IPR029058">
    <property type="entry name" value="AB_hydrolase_fold"/>
</dbReference>
<accession>A0A7G9L1R2</accession>
<evidence type="ECO:0000313" key="5">
    <source>
        <dbReference type="Proteomes" id="UP000515861"/>
    </source>
</evidence>
<evidence type="ECO:0000259" key="2">
    <source>
        <dbReference type="Pfam" id="PF00561"/>
    </source>
</evidence>
<reference evidence="4 5" key="1">
    <citation type="submission" date="2020-08" db="EMBL/GenBank/DDBJ databases">
        <title>Sphingomonas sp. sand1-3 16S ribosomal RNA gene Genome sequencing and assembly.</title>
        <authorList>
            <person name="Kang M."/>
        </authorList>
    </citation>
    <scope>NUCLEOTIDE SEQUENCE [LARGE SCALE GENOMIC DNA]</scope>
    <source>
        <strain evidence="5">sand1-3</strain>
    </source>
</reference>
<evidence type="ECO:0000256" key="1">
    <source>
        <dbReference type="SAM" id="SignalP"/>
    </source>
</evidence>
<gene>
    <name evidence="4" type="ORF">H8M03_11225</name>
</gene>
<dbReference type="Proteomes" id="UP000515861">
    <property type="component" value="Chromosome"/>
</dbReference>
<dbReference type="InterPro" id="IPR050266">
    <property type="entry name" value="AB_hydrolase_sf"/>
</dbReference>
<evidence type="ECO:0000259" key="3">
    <source>
        <dbReference type="Pfam" id="PF08386"/>
    </source>
</evidence>
<dbReference type="InterPro" id="IPR000073">
    <property type="entry name" value="AB_hydrolase_1"/>
</dbReference>
<dbReference type="KEGG" id="ssau:H8M03_11225"/>
<name>A0A7G9L1R2_9SPHN</name>
<dbReference type="InterPro" id="IPR013595">
    <property type="entry name" value="Pept_S33_TAP-like_C"/>
</dbReference>
<keyword evidence="1" id="KW-0732">Signal</keyword>
<dbReference type="PANTHER" id="PTHR43798:SF27">
    <property type="entry name" value="HYDROLASE ALPHA_BETA HYDROLASE FOLD FAMILY"/>
    <property type="match status" value="1"/>
</dbReference>
<dbReference type="PANTHER" id="PTHR43798">
    <property type="entry name" value="MONOACYLGLYCEROL LIPASE"/>
    <property type="match status" value="1"/>
</dbReference>
<feature type="domain" description="Peptidase S33 tripeptidyl aminopeptidase-like C-terminal" evidence="3">
    <location>
        <begin position="378"/>
        <end position="466"/>
    </location>
</feature>
<sequence length="491" mass="51972">MIGLALFALAAAAPASAASPDLLARLKLEPCDVAQINEATGGPAAAVAGRCGTFVVPENRSVAGGRMLTLKTVVIPAKSAEPRAPIFFFSGGPGQASTDQAQYFGELGHRQNHDLVFVDLRGTAVDSGLDCGLEGSDADPQSYLRPFLSAGVGYAACRDRLQSIADLTQYNTTISMQDVDELRKALGYRQINIVGGSYGTRAAIEYIRLFPDAVHAAALYSLVPPESRSPLDHAPASQRALDLAFEQCRAQPACKAAYPDLETIVPTLMAQLKAKPAEVVIPHPATKAPITVTLTDAAFAGALRVMLYGIDQQRRIPLLLHRAKSGDFVPFATAAMNSSRGFSKALRVGLLLSVACSEDSWRIAPDEPARMSRGTFLGTARTTGQLAACSVWPKGRPPAGFYDPPVSQVPVVLVSGQLDPVTPPSLGEIARKRFPNSVHIIAPFGTHVPNDPSFDRMEEQLFSTGSVAGLAEVATMKAESPPFALPDSATE</sequence>
<dbReference type="GO" id="GO:0016787">
    <property type="term" value="F:hydrolase activity"/>
    <property type="evidence" value="ECO:0007669"/>
    <property type="project" value="UniProtKB-KW"/>
</dbReference>
<protein>
    <submittedName>
        <fullName evidence="4">Alpha/beta hydrolase</fullName>
    </submittedName>
</protein>